<name>A0ABX8SPP2_9ACTN</name>
<dbReference type="RefSeq" id="WP_219084001.1">
    <property type="nucleotide sequence ID" value="NZ_CP079216.1"/>
</dbReference>
<sequence>MARRRPSKHTRPPRPLLSGGYQRREARRGATFIVRDVPEHRSTKTYVCPGCRHDIPPGTAHIVAWPESAPYGADLGLEARRHWHQHCWGLA</sequence>
<dbReference type="EMBL" id="CP079216">
    <property type="protein sequence ID" value="QXT64078.1"/>
    <property type="molecule type" value="Genomic_DNA"/>
</dbReference>
<evidence type="ECO:0000256" key="1">
    <source>
        <dbReference type="SAM" id="MobiDB-lite"/>
    </source>
</evidence>
<evidence type="ECO:0000313" key="3">
    <source>
        <dbReference type="Proteomes" id="UP000824504"/>
    </source>
</evidence>
<evidence type="ECO:0008006" key="4">
    <source>
        <dbReference type="Google" id="ProtNLM"/>
    </source>
</evidence>
<gene>
    <name evidence="2" type="ORF">KDB89_06400</name>
</gene>
<organism evidence="2 3">
    <name type="scientific">Tessaracoccus palaemonis</name>
    <dbReference type="NCBI Taxonomy" id="2829499"/>
    <lineage>
        <taxon>Bacteria</taxon>
        <taxon>Bacillati</taxon>
        <taxon>Actinomycetota</taxon>
        <taxon>Actinomycetes</taxon>
        <taxon>Propionibacteriales</taxon>
        <taxon>Propionibacteriaceae</taxon>
        <taxon>Tessaracoccus</taxon>
    </lineage>
</organism>
<keyword evidence="3" id="KW-1185">Reference proteome</keyword>
<feature type="compositionally biased region" description="Basic residues" evidence="1">
    <location>
        <begin position="1"/>
        <end position="12"/>
    </location>
</feature>
<proteinExistence type="predicted"/>
<protein>
    <recommendedName>
        <fullName evidence="4">ATP/GTP-binding protein</fullName>
    </recommendedName>
</protein>
<evidence type="ECO:0000313" key="2">
    <source>
        <dbReference type="EMBL" id="QXT64078.1"/>
    </source>
</evidence>
<reference evidence="2 3" key="1">
    <citation type="submission" date="2021-07" db="EMBL/GenBank/DDBJ databases">
        <title>complete genome sequencing of Tessaracoccus sp.J1M15.</title>
        <authorList>
            <person name="Bae J.-W."/>
            <person name="Kim D.-y."/>
        </authorList>
    </citation>
    <scope>NUCLEOTIDE SEQUENCE [LARGE SCALE GENOMIC DNA]</scope>
    <source>
        <strain evidence="2 3">J1M15</strain>
    </source>
</reference>
<dbReference type="Proteomes" id="UP000824504">
    <property type="component" value="Chromosome"/>
</dbReference>
<accession>A0ABX8SPP2</accession>
<feature type="region of interest" description="Disordered" evidence="1">
    <location>
        <begin position="1"/>
        <end position="24"/>
    </location>
</feature>